<evidence type="ECO:0000256" key="3">
    <source>
        <dbReference type="ARBA" id="ARBA00022801"/>
    </source>
</evidence>
<keyword evidence="3 7" id="KW-0378">Hydrolase</keyword>
<dbReference type="PROSITE" id="PS00486">
    <property type="entry name" value="DNA_MISMATCH_REPAIR_2"/>
    <property type="match status" value="1"/>
</dbReference>
<evidence type="ECO:0000256" key="5">
    <source>
        <dbReference type="ARBA" id="ARBA00022884"/>
    </source>
</evidence>
<comment type="function">
    <text evidence="7">Endonuclease that is involved in the suppression of homologous recombination and thus may have a key role in the control of bacterial genetic diversity.</text>
</comment>
<keyword evidence="7" id="KW-0540">Nuclease</keyword>
<evidence type="ECO:0000313" key="8">
    <source>
        <dbReference type="EMBL" id="QIJ71991.1"/>
    </source>
</evidence>
<dbReference type="GO" id="GO:0072344">
    <property type="term" value="P:rescue of stalled ribosome"/>
    <property type="evidence" value="ECO:0007669"/>
    <property type="project" value="UniProtKB-UniRule"/>
</dbReference>
<evidence type="ECO:0000256" key="7">
    <source>
        <dbReference type="HAMAP-Rule" id="MF_00092"/>
    </source>
</evidence>
<comment type="subunit">
    <text evidence="7">Homodimer. Binds to stalled ribosomes, contacting rRNA.</text>
</comment>
<dbReference type="GO" id="GO:0019843">
    <property type="term" value="F:rRNA binding"/>
    <property type="evidence" value="ECO:0007669"/>
    <property type="project" value="UniProtKB-UniRule"/>
</dbReference>
<evidence type="ECO:0000313" key="9">
    <source>
        <dbReference type="Proteomes" id="UP000502179"/>
    </source>
</evidence>
<dbReference type="FunFam" id="3.40.50.300:FF:000830">
    <property type="entry name" value="Endonuclease MutS2"/>
    <property type="match status" value="1"/>
</dbReference>
<dbReference type="Gene3D" id="3.40.50.300">
    <property type="entry name" value="P-loop containing nucleotide triphosphate hydrolases"/>
    <property type="match status" value="1"/>
</dbReference>
<dbReference type="GO" id="GO:0140664">
    <property type="term" value="F:ATP-dependent DNA damage sensor activity"/>
    <property type="evidence" value="ECO:0007669"/>
    <property type="project" value="InterPro"/>
</dbReference>
<dbReference type="AlphaFoldDB" id="A0A6G7PWU7"/>
<dbReference type="KEGG" id="tav:G4V39_06810"/>
<dbReference type="RefSeq" id="WP_166032208.1">
    <property type="nucleotide sequence ID" value="NZ_CP048877.1"/>
</dbReference>
<dbReference type="Pfam" id="PF01713">
    <property type="entry name" value="Smr"/>
    <property type="match status" value="1"/>
</dbReference>
<gene>
    <name evidence="7" type="primary">mutS2</name>
    <name evidence="7" type="synonym">rqcU</name>
    <name evidence="8" type="ORF">G4V39_06810</name>
</gene>
<reference evidence="8 9" key="1">
    <citation type="submission" date="2020-02" db="EMBL/GenBank/DDBJ databases">
        <title>Genome analysis of Thermosulfuriphilus ammonigenes ST65T, an anaerobic thermophilic chemolithoautotrophic bacterium isolated from a deep-sea hydrothermal vent.</title>
        <authorList>
            <person name="Slobodkina G."/>
            <person name="Allioux M."/>
            <person name="Merkel A."/>
            <person name="Alain K."/>
            <person name="Jebbar M."/>
            <person name="Slobodkin A."/>
        </authorList>
    </citation>
    <scope>NUCLEOTIDE SEQUENCE [LARGE SCALE GENOMIC DNA]</scope>
    <source>
        <strain evidence="8 9">ST65</strain>
    </source>
</reference>
<dbReference type="GO" id="GO:0016887">
    <property type="term" value="F:ATP hydrolysis activity"/>
    <property type="evidence" value="ECO:0007669"/>
    <property type="project" value="InterPro"/>
</dbReference>
<evidence type="ECO:0000256" key="2">
    <source>
        <dbReference type="ARBA" id="ARBA00022741"/>
    </source>
</evidence>
<dbReference type="SUPFAM" id="SSF52540">
    <property type="entry name" value="P-loop containing nucleoside triphosphate hydrolases"/>
    <property type="match status" value="1"/>
</dbReference>
<dbReference type="GO" id="GO:0045910">
    <property type="term" value="P:negative regulation of DNA recombination"/>
    <property type="evidence" value="ECO:0007669"/>
    <property type="project" value="InterPro"/>
</dbReference>
<dbReference type="InterPro" id="IPR002625">
    <property type="entry name" value="Smr_dom"/>
</dbReference>
<dbReference type="InterPro" id="IPR007696">
    <property type="entry name" value="DNA_mismatch_repair_MutS_core"/>
</dbReference>
<dbReference type="NCBIfam" id="TIGR01069">
    <property type="entry name" value="mutS2"/>
    <property type="match status" value="1"/>
</dbReference>
<dbReference type="EC" id="3.6.4.-" evidence="7"/>
<dbReference type="SMART" id="SM00463">
    <property type="entry name" value="SMR"/>
    <property type="match status" value="1"/>
</dbReference>
<dbReference type="Proteomes" id="UP000502179">
    <property type="component" value="Chromosome"/>
</dbReference>
<keyword evidence="4 7" id="KW-0067">ATP-binding</keyword>
<dbReference type="SMART" id="SM00534">
    <property type="entry name" value="MUTSac"/>
    <property type="match status" value="1"/>
</dbReference>
<dbReference type="SMART" id="SM00533">
    <property type="entry name" value="MUTSd"/>
    <property type="match status" value="1"/>
</dbReference>
<keyword evidence="5 7" id="KW-0694">RNA-binding</keyword>
<dbReference type="InterPro" id="IPR036063">
    <property type="entry name" value="Smr_dom_sf"/>
</dbReference>
<keyword evidence="7 8" id="KW-0255">Endonuclease</keyword>
<dbReference type="Pfam" id="PF00488">
    <property type="entry name" value="MutS_V"/>
    <property type="match status" value="1"/>
</dbReference>
<evidence type="ECO:0000256" key="6">
    <source>
        <dbReference type="ARBA" id="ARBA00023125"/>
    </source>
</evidence>
<comment type="function">
    <text evidence="7">Acts as a ribosome collision sensor, splitting the ribosome into its 2 subunits. Detects stalled/collided 70S ribosomes which it binds and splits by an ATP-hydrolysis driven conformational change. Acts upstream of the ribosome quality control system (RQC), a ribosome-associated complex that mediates the extraction of incompletely synthesized nascent chains from stalled ribosomes and their subsequent degradation. Probably generates substrates for RQC.</text>
</comment>
<keyword evidence="9" id="KW-1185">Reference proteome</keyword>
<dbReference type="GO" id="GO:0006298">
    <property type="term" value="P:mismatch repair"/>
    <property type="evidence" value="ECO:0007669"/>
    <property type="project" value="InterPro"/>
</dbReference>
<evidence type="ECO:0000256" key="1">
    <source>
        <dbReference type="ARBA" id="ARBA00022730"/>
    </source>
</evidence>
<dbReference type="InterPro" id="IPR005747">
    <property type="entry name" value="MutS2"/>
</dbReference>
<dbReference type="InterPro" id="IPR027417">
    <property type="entry name" value="P-loop_NTPase"/>
</dbReference>
<keyword evidence="1 7" id="KW-0699">rRNA-binding</keyword>
<feature type="binding site" evidence="7">
    <location>
        <begin position="337"/>
        <end position="344"/>
    </location>
    <ligand>
        <name>ATP</name>
        <dbReference type="ChEBI" id="CHEBI:30616"/>
    </ligand>
</feature>
<dbReference type="PIRSF" id="PIRSF005814">
    <property type="entry name" value="MutS_YshD"/>
    <property type="match status" value="1"/>
</dbReference>
<dbReference type="EMBL" id="CP048877">
    <property type="protein sequence ID" value="QIJ71991.1"/>
    <property type="molecule type" value="Genomic_DNA"/>
</dbReference>
<proteinExistence type="inferred from homology"/>
<dbReference type="GO" id="GO:0004519">
    <property type="term" value="F:endonuclease activity"/>
    <property type="evidence" value="ECO:0007669"/>
    <property type="project" value="UniProtKB-UniRule"/>
</dbReference>
<sequence>MKQETLAKLEFGEVCRHLADLTTSPLGRKAARHLRPETSFLAAKDSLRRTEEALWLIDQGLEPTLDGLVDLDGLLIKLSKTGSIPHPRELYYLREALLRAKDLRRLLGPLKAKVPQLYRLTRQLSALADLSAYLSTLLNEKGNGLKDSASPLLKRLRKDRGALEERIRETMRACLRQAARRGILQEELITVRNGRYVLPIRAEARGSLAGILHDVSQSGATVYIEPLEVVGLTNELHRLELEEEREVERLLAQAAERIRPYLSEIKTNLAILAEVDLVFAKARWGRRIKGAIPRLVSGGALSLYQAAHPLLLLKDPQGTVRNDFLFPAEKQTVLITGPNMGGKTVALKTVGLLVLMAQAGIPVAASADSELPFFSQVLVDIGDEQDLAGDQSTFSAHLHRLKEFLEEAGEDSLVLIDEIGRGTDPEEGAALAMAIMDKLRSQKALTVATSHYEAIKAYALSCPEALPISVGFDEHTGRPTYKLLYGLSGRSRAFELALNLGLPAAVIDRARGYLSGKNEKIDSLLAALEEEKKKLLRRQEELEALFQNLEQQKAQLEIQKESLIKERHQLREDYESRLRRFFQEVDQEVKAWLRSLSRRKSSQGKARATYQALSRAWHQQAHKEMTALGLVEDLPFRPQEGAPVHIISLRRDGLCLKLDDERALVQIGLFKTEVPLEDLAPPKDSVALSPPLKEEGWRVQSSGPIEVPSRLNVIGLTVDEAIPLIDQALDRAFLSGRPQLTIVHGLGTGRLARAIKEHLKGHRQVAGFRPGERHEGGGGVTIVDLALGGN</sequence>
<protein>
    <recommendedName>
        <fullName evidence="7">Endonuclease MutS2</fullName>
        <ecNumber evidence="7">3.1.-.-</ecNumber>
    </recommendedName>
    <alternativeName>
        <fullName evidence="7">Ribosome-associated protein quality control-upstream factor</fullName>
        <shortName evidence="7">RQC-upstream factor</shortName>
        <shortName evidence="7">RqcU</shortName>
        <ecNumber evidence="7">3.6.4.-</ecNumber>
    </alternativeName>
</protein>
<accession>A0A6G7PWU7</accession>
<evidence type="ECO:0000256" key="4">
    <source>
        <dbReference type="ARBA" id="ARBA00022840"/>
    </source>
</evidence>
<comment type="similarity">
    <text evidence="7">Belongs to the DNA mismatch repair MutS family. MutS2 subfamily.</text>
</comment>
<dbReference type="SUPFAM" id="SSF48334">
    <property type="entry name" value="DNA repair protein MutS, domain III"/>
    <property type="match status" value="1"/>
</dbReference>
<dbReference type="SUPFAM" id="SSF160443">
    <property type="entry name" value="SMR domain-like"/>
    <property type="match status" value="1"/>
</dbReference>
<dbReference type="HAMAP" id="MF_00092">
    <property type="entry name" value="MutS2"/>
    <property type="match status" value="1"/>
</dbReference>
<dbReference type="PANTHER" id="PTHR48466:SF2">
    <property type="entry name" value="OS10G0509000 PROTEIN"/>
    <property type="match status" value="1"/>
</dbReference>
<dbReference type="GO" id="GO:0030983">
    <property type="term" value="F:mismatched DNA binding"/>
    <property type="evidence" value="ECO:0007669"/>
    <property type="project" value="InterPro"/>
</dbReference>
<dbReference type="InterPro" id="IPR000432">
    <property type="entry name" value="DNA_mismatch_repair_MutS_C"/>
</dbReference>
<name>A0A6G7PWU7_9BACT</name>
<keyword evidence="6 7" id="KW-0238">DNA-binding</keyword>
<dbReference type="Gene3D" id="3.30.1370.110">
    <property type="match status" value="1"/>
</dbReference>
<keyword evidence="2 7" id="KW-0547">Nucleotide-binding</keyword>
<dbReference type="EC" id="3.1.-.-" evidence="7"/>
<dbReference type="GO" id="GO:0005524">
    <property type="term" value="F:ATP binding"/>
    <property type="evidence" value="ECO:0007669"/>
    <property type="project" value="UniProtKB-UniRule"/>
</dbReference>
<organism evidence="8 9">
    <name type="scientific">Thermosulfuriphilus ammonigenes</name>
    <dbReference type="NCBI Taxonomy" id="1936021"/>
    <lineage>
        <taxon>Bacteria</taxon>
        <taxon>Pseudomonadati</taxon>
        <taxon>Thermodesulfobacteriota</taxon>
        <taxon>Thermodesulfobacteria</taxon>
        <taxon>Thermodesulfobacteriales</taxon>
        <taxon>Thermodesulfobacteriaceae</taxon>
        <taxon>Thermosulfuriphilus</taxon>
    </lineage>
</organism>
<dbReference type="GO" id="GO:0043023">
    <property type="term" value="F:ribosomal large subunit binding"/>
    <property type="evidence" value="ECO:0007669"/>
    <property type="project" value="UniProtKB-UniRule"/>
</dbReference>
<dbReference type="InterPro" id="IPR045076">
    <property type="entry name" value="MutS"/>
</dbReference>
<dbReference type="InterPro" id="IPR036187">
    <property type="entry name" value="DNA_mismatch_repair_MutS_sf"/>
</dbReference>
<dbReference type="PANTHER" id="PTHR48466">
    <property type="entry name" value="OS10G0509000 PROTEIN-RELATED"/>
    <property type="match status" value="1"/>
</dbReference>
<dbReference type="PROSITE" id="PS50828">
    <property type="entry name" value="SMR"/>
    <property type="match status" value="1"/>
</dbReference>